<dbReference type="GO" id="GO:0030719">
    <property type="term" value="P:P granule organization"/>
    <property type="evidence" value="ECO:0007669"/>
    <property type="project" value="TreeGrafter"/>
</dbReference>
<name>D5JG62_DUGJA</name>
<sequence>MSDFKSVKVISVIARLFTLGASAVLWYWSYKYIFKEVDDDVECGVKSNEDYNDCYKIIRMKIPSYSKGAIIGKNGATIKKIQERTKTTIKFLNKNTKDMSDTNQNDSNCEWTVDVTKDKYDDAFDILLVRGLTLRVMEAEKEIKNVIDSVPIYSIETMCVDNRFVGKIIGKKGENIRRLKELYKIQIDIDKNNTNIQRQITFRGTTENINECKREIIKMIDSLVVKEKSLNSTSINRTNSGNCELNRSQSEKSEVISDSNDESLKNFVNYPEELDKNVDIYISSVVDCSKFYAHVVSDELTTLDQLIDEMTAHFSKISPNKSEIFKVGEIVAGFYEQGQLWQRVKIIGLEYGLYEIIYLDYGDTAKVTVENLRNFEINSKFLNLPFQAVRLMTHGIQPCGEFWTENDISEFEKLTKVGCFHKISAVFKKKSSCNLEVQLIDEEAGIDIANKLIADGKAKSL</sequence>
<accession>D5JG62</accession>
<dbReference type="Pfam" id="PF00013">
    <property type="entry name" value="KH_1"/>
    <property type="match status" value="2"/>
</dbReference>
<dbReference type="EMBL" id="GU305885">
    <property type="protein sequence ID" value="ADF47432.1"/>
    <property type="molecule type" value="mRNA"/>
</dbReference>
<dbReference type="GO" id="GO:0005739">
    <property type="term" value="C:mitochondrion"/>
    <property type="evidence" value="ECO:0007669"/>
    <property type="project" value="UniProtKB-ARBA"/>
</dbReference>
<dbReference type="PROSITE" id="PS50084">
    <property type="entry name" value="KH_TYPE_1"/>
    <property type="match status" value="2"/>
</dbReference>
<dbReference type="SMART" id="SM00333">
    <property type="entry name" value="TUDOR"/>
    <property type="match status" value="1"/>
</dbReference>
<keyword evidence="1" id="KW-0694">RNA-binding</keyword>
<keyword evidence="2" id="KW-1133">Transmembrane helix</keyword>
<dbReference type="InterPro" id="IPR004087">
    <property type="entry name" value="KH_dom"/>
</dbReference>
<dbReference type="Gene3D" id="3.30.1370.10">
    <property type="entry name" value="K Homology domain, type 1"/>
    <property type="match status" value="2"/>
</dbReference>
<evidence type="ECO:0000313" key="4">
    <source>
        <dbReference type="EMBL" id="ADF47432.1"/>
    </source>
</evidence>
<reference evidence="4" key="1">
    <citation type="journal article" date="2010" name="Dev. Biol.">
        <title>Different requirements for conserved post-transcriptional regulators in planarian regeneration and stem cell maintenance.</title>
        <authorList>
            <person name="Rouhana L."/>
            <person name="Shibata N."/>
            <person name="Nishimura O."/>
            <person name="Agata K."/>
        </authorList>
    </citation>
    <scope>NUCLEOTIDE SEQUENCE</scope>
</reference>
<evidence type="ECO:0000256" key="1">
    <source>
        <dbReference type="PROSITE-ProRule" id="PRU00117"/>
    </source>
</evidence>
<dbReference type="InterPro" id="IPR004088">
    <property type="entry name" value="KH_dom_type_1"/>
</dbReference>
<proteinExistence type="evidence at transcript level"/>
<keyword evidence="2" id="KW-0472">Membrane</keyword>
<feature type="transmembrane region" description="Helical" evidence="2">
    <location>
        <begin position="12"/>
        <end position="30"/>
    </location>
</feature>
<dbReference type="SUPFAM" id="SSF54791">
    <property type="entry name" value="Eukaryotic type KH-domain (KH-domain type I)"/>
    <property type="match status" value="2"/>
</dbReference>
<dbReference type="InterPro" id="IPR036612">
    <property type="entry name" value="KH_dom_type_1_sf"/>
</dbReference>
<dbReference type="InterPro" id="IPR050621">
    <property type="entry name" value="Tudor_domain_containing"/>
</dbReference>
<dbReference type="SUPFAM" id="SSF63748">
    <property type="entry name" value="Tudor/PWWP/MBT"/>
    <property type="match status" value="1"/>
</dbReference>
<dbReference type="GO" id="GO:0007283">
    <property type="term" value="P:spermatogenesis"/>
    <property type="evidence" value="ECO:0007669"/>
    <property type="project" value="TreeGrafter"/>
</dbReference>
<dbReference type="PANTHER" id="PTHR22948">
    <property type="entry name" value="TUDOR DOMAIN CONTAINING PROTEIN"/>
    <property type="match status" value="1"/>
</dbReference>
<dbReference type="SMART" id="SM00322">
    <property type="entry name" value="KH"/>
    <property type="match status" value="2"/>
</dbReference>
<dbReference type="InterPro" id="IPR035437">
    <property type="entry name" value="SNase_OB-fold_sf"/>
</dbReference>
<feature type="domain" description="Tudor" evidence="3">
    <location>
        <begin position="324"/>
        <end position="382"/>
    </location>
</feature>
<dbReference type="GO" id="GO:0034587">
    <property type="term" value="P:piRNA processing"/>
    <property type="evidence" value="ECO:0007669"/>
    <property type="project" value="TreeGrafter"/>
</dbReference>
<evidence type="ECO:0000259" key="3">
    <source>
        <dbReference type="PROSITE" id="PS50304"/>
    </source>
</evidence>
<organism evidence="4">
    <name type="scientific">Dugesia japonica</name>
    <name type="common">Planarian</name>
    <dbReference type="NCBI Taxonomy" id="6161"/>
    <lineage>
        <taxon>Eukaryota</taxon>
        <taxon>Metazoa</taxon>
        <taxon>Spiralia</taxon>
        <taxon>Lophotrochozoa</taxon>
        <taxon>Platyhelminthes</taxon>
        <taxon>Rhabditophora</taxon>
        <taxon>Seriata</taxon>
        <taxon>Tricladida</taxon>
        <taxon>Continenticola</taxon>
        <taxon>Geoplanoidea</taxon>
        <taxon>Dugesiidae</taxon>
        <taxon>Dugesia</taxon>
    </lineage>
</organism>
<dbReference type="PROSITE" id="PS50304">
    <property type="entry name" value="TUDOR"/>
    <property type="match status" value="1"/>
</dbReference>
<dbReference type="GO" id="GO:0003723">
    <property type="term" value="F:RNA binding"/>
    <property type="evidence" value="ECO:0007669"/>
    <property type="project" value="UniProtKB-UniRule"/>
</dbReference>
<dbReference type="InterPro" id="IPR002999">
    <property type="entry name" value="Tudor"/>
</dbReference>
<dbReference type="AlphaFoldDB" id="D5JG62"/>
<evidence type="ECO:0000256" key="2">
    <source>
        <dbReference type="SAM" id="Phobius"/>
    </source>
</evidence>
<gene>
    <name evidence="4" type="primary">Tud-1</name>
</gene>
<dbReference type="Pfam" id="PF00567">
    <property type="entry name" value="TUDOR"/>
    <property type="match status" value="1"/>
</dbReference>
<dbReference type="Gene3D" id="2.40.50.90">
    <property type="match status" value="1"/>
</dbReference>
<protein>
    <submittedName>
        <fullName evidence="4">Tudor and KH domain containing-1</fullName>
    </submittedName>
</protein>
<dbReference type="Gene3D" id="2.30.30.140">
    <property type="match status" value="1"/>
</dbReference>
<dbReference type="PANTHER" id="PTHR22948:SF29">
    <property type="entry name" value="FI02030P-RELATED"/>
    <property type="match status" value="1"/>
</dbReference>
<dbReference type="GO" id="GO:0043186">
    <property type="term" value="C:P granule"/>
    <property type="evidence" value="ECO:0007669"/>
    <property type="project" value="TreeGrafter"/>
</dbReference>
<keyword evidence="2" id="KW-0812">Transmembrane</keyword>